<gene>
    <name evidence="1" type="ORF">NBG84_37615</name>
</gene>
<accession>A0ABT0V3G7</accession>
<comment type="caution">
    <text evidence="1">The sequence shown here is derived from an EMBL/GenBank/DDBJ whole genome shotgun (WGS) entry which is preliminary data.</text>
</comment>
<dbReference type="EMBL" id="JAMQAW010000095">
    <property type="protein sequence ID" value="MCM2393926.1"/>
    <property type="molecule type" value="Genomic_DNA"/>
</dbReference>
<sequence length="65" mass="6699">MAALTPEGDQLGVRQAGPVGLWDRAAEVLDAHAAAGCPGPEAFRLTIDAAGQHLQHPAMPTLSLE</sequence>
<protein>
    <submittedName>
        <fullName evidence="1">Uncharacterized protein</fullName>
    </submittedName>
</protein>
<reference evidence="1" key="1">
    <citation type="submission" date="2022-06" db="EMBL/GenBank/DDBJ databases">
        <title>Genome public.</title>
        <authorList>
            <person name="Sun Q."/>
        </authorList>
    </citation>
    <scope>NUCLEOTIDE SEQUENCE</scope>
    <source>
        <strain evidence="1">CWNU-1</strain>
    </source>
</reference>
<evidence type="ECO:0000313" key="2">
    <source>
        <dbReference type="Proteomes" id="UP001431429"/>
    </source>
</evidence>
<dbReference type="RefSeq" id="WP_250924216.1">
    <property type="nucleotide sequence ID" value="NZ_JAMQAW010000095.1"/>
</dbReference>
<name>A0ABT0V3G7_9ACTN</name>
<dbReference type="Proteomes" id="UP001431429">
    <property type="component" value="Unassembled WGS sequence"/>
</dbReference>
<keyword evidence="2" id="KW-1185">Reference proteome</keyword>
<organism evidence="1 2">
    <name type="scientific">Streptomyces albipurpureus</name>
    <dbReference type="NCBI Taxonomy" id="2897419"/>
    <lineage>
        <taxon>Bacteria</taxon>
        <taxon>Bacillati</taxon>
        <taxon>Actinomycetota</taxon>
        <taxon>Actinomycetes</taxon>
        <taxon>Kitasatosporales</taxon>
        <taxon>Streptomycetaceae</taxon>
        <taxon>Streptomyces</taxon>
    </lineage>
</organism>
<evidence type="ECO:0000313" key="1">
    <source>
        <dbReference type="EMBL" id="MCM2393926.1"/>
    </source>
</evidence>
<proteinExistence type="predicted"/>